<evidence type="ECO:0000256" key="1">
    <source>
        <dbReference type="ARBA" id="ARBA00004370"/>
    </source>
</evidence>
<keyword evidence="7" id="KW-1185">Reference proteome</keyword>
<evidence type="ECO:0000256" key="2">
    <source>
        <dbReference type="ARBA" id="ARBA00022729"/>
    </source>
</evidence>
<feature type="domain" description="VWFD" evidence="5">
    <location>
        <begin position="17"/>
        <end position="203"/>
    </location>
</feature>
<dbReference type="InterPro" id="IPR014853">
    <property type="entry name" value="VWF/SSPO/ZAN-like_Cys-rich_dom"/>
</dbReference>
<dbReference type="EMBL" id="JBHFQA010000021">
    <property type="protein sequence ID" value="KAL2080296.1"/>
    <property type="molecule type" value="Genomic_DNA"/>
</dbReference>
<dbReference type="AlphaFoldDB" id="A0ABD1J114"/>
<comment type="caution">
    <text evidence="6">The sequence shown here is derived from an EMBL/GenBank/DDBJ whole genome shotgun (WGS) entry which is preliminary data.</text>
</comment>
<dbReference type="PANTHER" id="PTHR46160:SF9">
    <property type="entry name" value="PROTEIN PRY2-RELATED"/>
    <property type="match status" value="1"/>
</dbReference>
<dbReference type="Pfam" id="PF00094">
    <property type="entry name" value="VWD"/>
    <property type="match status" value="1"/>
</dbReference>
<dbReference type="Gene3D" id="2.10.25.10">
    <property type="entry name" value="Laminin"/>
    <property type="match status" value="1"/>
</dbReference>
<organism evidence="6 7">
    <name type="scientific">Coilia grayii</name>
    <name type="common">Gray's grenadier anchovy</name>
    <dbReference type="NCBI Taxonomy" id="363190"/>
    <lineage>
        <taxon>Eukaryota</taxon>
        <taxon>Metazoa</taxon>
        <taxon>Chordata</taxon>
        <taxon>Craniata</taxon>
        <taxon>Vertebrata</taxon>
        <taxon>Euteleostomi</taxon>
        <taxon>Actinopterygii</taxon>
        <taxon>Neopterygii</taxon>
        <taxon>Teleostei</taxon>
        <taxon>Clupei</taxon>
        <taxon>Clupeiformes</taxon>
        <taxon>Clupeoidei</taxon>
        <taxon>Engraulidae</taxon>
        <taxon>Coilinae</taxon>
        <taxon>Coilia</taxon>
    </lineage>
</organism>
<gene>
    <name evidence="6" type="ORF">ACEWY4_024089</name>
</gene>
<dbReference type="GO" id="GO:0016020">
    <property type="term" value="C:membrane"/>
    <property type="evidence" value="ECO:0007669"/>
    <property type="project" value="UniProtKB-SubCell"/>
</dbReference>
<protein>
    <recommendedName>
        <fullName evidence="5">VWFD domain-containing protein</fullName>
    </recommendedName>
</protein>
<dbReference type="CDD" id="cd19941">
    <property type="entry name" value="TIL"/>
    <property type="match status" value="1"/>
</dbReference>
<dbReference type="SUPFAM" id="SSF57567">
    <property type="entry name" value="Serine protease inhibitors"/>
    <property type="match status" value="1"/>
</dbReference>
<dbReference type="InterPro" id="IPR036084">
    <property type="entry name" value="Ser_inhib-like_sf"/>
</dbReference>
<sequence>MCGLSSAGPAVFPTQTGTCWAMGDPHFRTFDGYYYNFMGNCTYTITKNCQIDYHHPPFQVDVTNKVLPNSHLTAVSEVTINIYGMKIQMIRSEFGTVKINDQAWILPVSFTNNLGTVKLMQSGLSAVLWVDFGMTVQYDWQEYVAVTMPSGFMGHVCGLCGNFNGNKDDDLATPNGTVVKSVTEMGRSWRVPMRGLEDEDFCKDECTGECAECSFGKRLAADMFCGMLTPILDIQFRDCHALIDPSIFFDMCKFDHCRGGGLKDYLCRILQVYTDACQRAGIKVHDWRHLARCAEPACPSHSHFEQCGNACPPTCLGNTTCDTPCVQACVCDEGYIRSGNKCVSKTKLCLDNTIVE</sequence>
<evidence type="ECO:0000313" key="7">
    <source>
        <dbReference type="Proteomes" id="UP001591681"/>
    </source>
</evidence>
<dbReference type="SMART" id="SM00832">
    <property type="entry name" value="C8"/>
    <property type="match status" value="1"/>
</dbReference>
<dbReference type="Pfam" id="PF01826">
    <property type="entry name" value="TIL"/>
    <property type="match status" value="1"/>
</dbReference>
<evidence type="ECO:0000313" key="6">
    <source>
        <dbReference type="EMBL" id="KAL2080296.1"/>
    </source>
</evidence>
<reference evidence="6 7" key="1">
    <citation type="submission" date="2024-09" db="EMBL/GenBank/DDBJ databases">
        <title>A chromosome-level genome assembly of Gray's grenadier anchovy, Coilia grayii.</title>
        <authorList>
            <person name="Fu Z."/>
        </authorList>
    </citation>
    <scope>NUCLEOTIDE SEQUENCE [LARGE SCALE GENOMIC DNA]</scope>
    <source>
        <strain evidence="6">G4</strain>
        <tissue evidence="6">Muscle</tissue>
    </source>
</reference>
<comment type="subcellular location">
    <subcellularLocation>
        <location evidence="1">Membrane</location>
    </subcellularLocation>
</comment>
<keyword evidence="2" id="KW-0732">Signal</keyword>
<accession>A0ABD1J114</accession>
<dbReference type="Pfam" id="PF08742">
    <property type="entry name" value="C8"/>
    <property type="match status" value="1"/>
</dbReference>
<dbReference type="InterPro" id="IPR002919">
    <property type="entry name" value="TIL_dom"/>
</dbReference>
<name>A0ABD1J114_9TELE</name>
<keyword evidence="3" id="KW-0472">Membrane</keyword>
<dbReference type="SMART" id="SM00216">
    <property type="entry name" value="VWD"/>
    <property type="match status" value="1"/>
</dbReference>
<dbReference type="InterPro" id="IPR052749">
    <property type="entry name" value="Alpha-tectorin"/>
</dbReference>
<dbReference type="PROSITE" id="PS51233">
    <property type="entry name" value="VWFD"/>
    <property type="match status" value="1"/>
</dbReference>
<dbReference type="Proteomes" id="UP001591681">
    <property type="component" value="Unassembled WGS sequence"/>
</dbReference>
<proteinExistence type="predicted"/>
<evidence type="ECO:0000256" key="4">
    <source>
        <dbReference type="ARBA" id="ARBA00023157"/>
    </source>
</evidence>
<evidence type="ECO:0000256" key="3">
    <source>
        <dbReference type="ARBA" id="ARBA00023136"/>
    </source>
</evidence>
<dbReference type="PANTHER" id="PTHR46160">
    <property type="entry name" value="ALPHA-TECTORIN-RELATED"/>
    <property type="match status" value="1"/>
</dbReference>
<evidence type="ECO:0000259" key="5">
    <source>
        <dbReference type="PROSITE" id="PS51233"/>
    </source>
</evidence>
<dbReference type="InterPro" id="IPR001846">
    <property type="entry name" value="VWF_type-D"/>
</dbReference>
<keyword evidence="4" id="KW-1015">Disulfide bond</keyword>